<dbReference type="PANTHER" id="PTHR32243">
    <property type="entry name" value="MALTOSE TRANSPORT SYSTEM PERMEASE-RELATED"/>
    <property type="match status" value="1"/>
</dbReference>
<dbReference type="InterPro" id="IPR000515">
    <property type="entry name" value="MetI-like"/>
</dbReference>
<keyword evidence="10" id="KW-1185">Reference proteome</keyword>
<evidence type="ECO:0000256" key="1">
    <source>
        <dbReference type="ARBA" id="ARBA00004651"/>
    </source>
</evidence>
<dbReference type="AlphaFoldDB" id="A0A1I0HRY4"/>
<comment type="subcellular location">
    <subcellularLocation>
        <location evidence="1 7">Cell membrane</location>
        <topology evidence="1 7">Multi-pass membrane protein</topology>
    </subcellularLocation>
</comment>
<evidence type="ECO:0000256" key="4">
    <source>
        <dbReference type="ARBA" id="ARBA00022692"/>
    </source>
</evidence>
<dbReference type="RefSeq" id="WP_092365745.1">
    <property type="nucleotide sequence ID" value="NZ_CABJCG010000002.1"/>
</dbReference>
<comment type="similarity">
    <text evidence="7">Belongs to the binding-protein-dependent transport system permease family.</text>
</comment>
<reference evidence="10" key="1">
    <citation type="submission" date="2016-10" db="EMBL/GenBank/DDBJ databases">
        <authorList>
            <person name="Varghese N."/>
            <person name="Submissions S."/>
        </authorList>
    </citation>
    <scope>NUCLEOTIDE SEQUENCE [LARGE SCALE GENOMIC DNA]</scope>
    <source>
        <strain evidence="10">NLAE-zl-G277</strain>
    </source>
</reference>
<evidence type="ECO:0000313" key="10">
    <source>
        <dbReference type="Proteomes" id="UP000198508"/>
    </source>
</evidence>
<evidence type="ECO:0000256" key="6">
    <source>
        <dbReference type="ARBA" id="ARBA00023136"/>
    </source>
</evidence>
<evidence type="ECO:0000259" key="8">
    <source>
        <dbReference type="PROSITE" id="PS50928"/>
    </source>
</evidence>
<dbReference type="GeneID" id="93279120"/>
<dbReference type="Proteomes" id="UP000198508">
    <property type="component" value="Unassembled WGS sequence"/>
</dbReference>
<organism evidence="9 10">
    <name type="scientific">Enterocloster lavalensis</name>
    <dbReference type="NCBI Taxonomy" id="460384"/>
    <lineage>
        <taxon>Bacteria</taxon>
        <taxon>Bacillati</taxon>
        <taxon>Bacillota</taxon>
        <taxon>Clostridia</taxon>
        <taxon>Lachnospirales</taxon>
        <taxon>Lachnospiraceae</taxon>
        <taxon>Enterocloster</taxon>
    </lineage>
</organism>
<name>A0A1I0HRY4_9FIRM</name>
<feature type="transmembrane region" description="Helical" evidence="7">
    <location>
        <begin position="12"/>
        <end position="32"/>
    </location>
</feature>
<dbReference type="InterPro" id="IPR050901">
    <property type="entry name" value="BP-dep_ABC_trans_perm"/>
</dbReference>
<keyword evidence="6 7" id="KW-0472">Membrane</keyword>
<keyword evidence="3" id="KW-1003">Cell membrane</keyword>
<dbReference type="InterPro" id="IPR035906">
    <property type="entry name" value="MetI-like_sf"/>
</dbReference>
<evidence type="ECO:0000256" key="5">
    <source>
        <dbReference type="ARBA" id="ARBA00022989"/>
    </source>
</evidence>
<feature type="transmembrane region" description="Helical" evidence="7">
    <location>
        <begin position="183"/>
        <end position="204"/>
    </location>
</feature>
<feature type="transmembrane region" description="Helical" evidence="7">
    <location>
        <begin position="75"/>
        <end position="95"/>
    </location>
</feature>
<gene>
    <name evidence="9" type="ORF">SAMN05216313_11732</name>
</gene>
<feature type="domain" description="ABC transmembrane type-1" evidence="8">
    <location>
        <begin position="71"/>
        <end position="261"/>
    </location>
</feature>
<evidence type="ECO:0000256" key="3">
    <source>
        <dbReference type="ARBA" id="ARBA00022475"/>
    </source>
</evidence>
<dbReference type="GO" id="GO:0055085">
    <property type="term" value="P:transmembrane transport"/>
    <property type="evidence" value="ECO:0007669"/>
    <property type="project" value="InterPro"/>
</dbReference>
<evidence type="ECO:0000256" key="2">
    <source>
        <dbReference type="ARBA" id="ARBA00022448"/>
    </source>
</evidence>
<sequence>MRYKKKWYKKVLLFLFFAAALIWTLVPVYIVISNSFRRTLDMKIMPPKLLFTPILSHYEKILTLDNFSKYFRNSAVIAVSVTALTILLGTLAAYGMKLFKSRLGQHLSNVLLLGKMVPAITILIPLFMMMNRLKLTGTFAAPILAHSCMSLPFVTWLMASFIRDIPTELLESASVMGCSRMKAFWLIIVPLLKPAVASATILVMQTSWNELVFSLQLTNLKTYPLTVGVARYVGAVSVDWGKCSAAAAITMVPIIIVGFAMQKYLVSGMTAGAVKG</sequence>
<dbReference type="PANTHER" id="PTHR32243:SF18">
    <property type="entry name" value="INNER MEMBRANE ABC TRANSPORTER PERMEASE PROTEIN YCJP"/>
    <property type="match status" value="1"/>
</dbReference>
<dbReference type="Pfam" id="PF00528">
    <property type="entry name" value="BPD_transp_1"/>
    <property type="match status" value="1"/>
</dbReference>
<feature type="transmembrane region" description="Helical" evidence="7">
    <location>
        <begin position="107"/>
        <end position="127"/>
    </location>
</feature>
<dbReference type="GO" id="GO:0005886">
    <property type="term" value="C:plasma membrane"/>
    <property type="evidence" value="ECO:0007669"/>
    <property type="project" value="UniProtKB-SubCell"/>
</dbReference>
<keyword evidence="2 7" id="KW-0813">Transport</keyword>
<feature type="transmembrane region" description="Helical" evidence="7">
    <location>
        <begin position="245"/>
        <end position="266"/>
    </location>
</feature>
<keyword evidence="5 7" id="KW-1133">Transmembrane helix</keyword>
<feature type="transmembrane region" description="Helical" evidence="7">
    <location>
        <begin position="139"/>
        <end position="162"/>
    </location>
</feature>
<dbReference type="Gene3D" id="1.10.3720.10">
    <property type="entry name" value="MetI-like"/>
    <property type="match status" value="1"/>
</dbReference>
<evidence type="ECO:0000256" key="7">
    <source>
        <dbReference type="RuleBase" id="RU363032"/>
    </source>
</evidence>
<evidence type="ECO:0000313" key="9">
    <source>
        <dbReference type="EMBL" id="SET86063.1"/>
    </source>
</evidence>
<dbReference type="EMBL" id="FOIM01000017">
    <property type="protein sequence ID" value="SET86063.1"/>
    <property type="molecule type" value="Genomic_DNA"/>
</dbReference>
<dbReference type="SUPFAM" id="SSF161098">
    <property type="entry name" value="MetI-like"/>
    <property type="match status" value="1"/>
</dbReference>
<protein>
    <submittedName>
        <fullName evidence="9">Carbohydrate ABC transporter membrane protein 2, CUT1 family</fullName>
    </submittedName>
</protein>
<dbReference type="CDD" id="cd06261">
    <property type="entry name" value="TM_PBP2"/>
    <property type="match status" value="1"/>
</dbReference>
<dbReference type="PROSITE" id="PS50928">
    <property type="entry name" value="ABC_TM1"/>
    <property type="match status" value="1"/>
</dbReference>
<accession>A0A1I0HRY4</accession>
<proteinExistence type="inferred from homology"/>
<dbReference type="STRING" id="460384.SAMN05216313_11732"/>
<keyword evidence="4 7" id="KW-0812">Transmembrane</keyword>